<keyword evidence="6" id="KW-1185">Reference proteome</keyword>
<proteinExistence type="predicted"/>
<gene>
    <name evidence="5" type="ORF">P9989_13230</name>
</gene>
<organism evidence="5 6">
    <name type="scientific">Halobacillus naozhouensis</name>
    <dbReference type="NCBI Taxonomy" id="554880"/>
    <lineage>
        <taxon>Bacteria</taxon>
        <taxon>Bacillati</taxon>
        <taxon>Bacillota</taxon>
        <taxon>Bacilli</taxon>
        <taxon>Bacillales</taxon>
        <taxon>Bacillaceae</taxon>
        <taxon>Halobacillus</taxon>
    </lineage>
</organism>
<dbReference type="PIRSF" id="PIRSF037846">
    <property type="entry name" value="Autolysin_YrvJ_prd"/>
    <property type="match status" value="1"/>
</dbReference>
<feature type="region of interest" description="Disordered" evidence="3">
    <location>
        <begin position="242"/>
        <end position="268"/>
    </location>
</feature>
<protein>
    <submittedName>
        <fullName evidence="5">N-acetylmuramoyl-L-alanine amidase</fullName>
        <ecNumber evidence="5">3.5.1.28</ecNumber>
    </submittedName>
</protein>
<dbReference type="PANTHER" id="PTHR30404">
    <property type="entry name" value="N-ACETYLMURAMOYL-L-ALANINE AMIDASE"/>
    <property type="match status" value="1"/>
</dbReference>
<feature type="domain" description="SH3b" evidence="4">
    <location>
        <begin position="178"/>
        <end position="241"/>
    </location>
</feature>
<evidence type="ECO:0000259" key="4">
    <source>
        <dbReference type="PROSITE" id="PS51781"/>
    </source>
</evidence>
<feature type="domain" description="SH3b" evidence="4">
    <location>
        <begin position="106"/>
        <end position="168"/>
    </location>
</feature>
<dbReference type="SMART" id="SM00287">
    <property type="entry name" value="SH3b"/>
    <property type="match status" value="3"/>
</dbReference>
<dbReference type="EMBL" id="CP121671">
    <property type="protein sequence ID" value="WFT73354.1"/>
    <property type="molecule type" value="Genomic_DNA"/>
</dbReference>
<evidence type="ECO:0000256" key="2">
    <source>
        <dbReference type="ARBA" id="ARBA00023316"/>
    </source>
</evidence>
<dbReference type="CDD" id="cd02696">
    <property type="entry name" value="MurNAc-LAA"/>
    <property type="match status" value="1"/>
</dbReference>
<dbReference type="Pfam" id="PF01520">
    <property type="entry name" value="Amidase_3"/>
    <property type="match status" value="1"/>
</dbReference>
<name>A0ABY8IVK9_9BACI</name>
<feature type="domain" description="SH3b" evidence="4">
    <location>
        <begin position="24"/>
        <end position="86"/>
    </location>
</feature>
<dbReference type="InterPro" id="IPR003646">
    <property type="entry name" value="SH3-like_bac-type"/>
</dbReference>
<reference evidence="5 6" key="1">
    <citation type="submission" date="2023-04" db="EMBL/GenBank/DDBJ databases">
        <title>Genome sequence of Halobacillus naozhouensis KACC 21980.</title>
        <authorList>
            <person name="Kim S."/>
            <person name="Heo J."/>
            <person name="Kwon S.-W."/>
        </authorList>
    </citation>
    <scope>NUCLEOTIDE SEQUENCE [LARGE SCALE GENOMIC DNA]</scope>
    <source>
        <strain evidence="5 6">KCTC 13234</strain>
    </source>
</reference>
<dbReference type="GO" id="GO:0008745">
    <property type="term" value="F:N-acetylmuramoyl-L-alanine amidase activity"/>
    <property type="evidence" value="ECO:0007669"/>
    <property type="project" value="UniProtKB-EC"/>
</dbReference>
<dbReference type="Gene3D" id="3.40.630.40">
    <property type="entry name" value="Zn-dependent exopeptidases"/>
    <property type="match status" value="1"/>
</dbReference>
<evidence type="ECO:0000313" key="6">
    <source>
        <dbReference type="Proteomes" id="UP001221597"/>
    </source>
</evidence>
<keyword evidence="1 5" id="KW-0378">Hydrolase</keyword>
<dbReference type="InterPro" id="IPR017293">
    <property type="entry name" value="N-acetylmuramoyl-L-ala_amidase"/>
</dbReference>
<dbReference type="InterPro" id="IPR050695">
    <property type="entry name" value="N-acetylmuramoyl_amidase_3"/>
</dbReference>
<dbReference type="SMART" id="SM00646">
    <property type="entry name" value="Ami_3"/>
    <property type="match status" value="1"/>
</dbReference>
<evidence type="ECO:0000256" key="3">
    <source>
        <dbReference type="SAM" id="MobiDB-lite"/>
    </source>
</evidence>
<dbReference type="Pfam" id="PF08239">
    <property type="entry name" value="SH3_3"/>
    <property type="match status" value="3"/>
</dbReference>
<dbReference type="RefSeq" id="WP_283075367.1">
    <property type="nucleotide sequence ID" value="NZ_CP121671.1"/>
</dbReference>
<dbReference type="EC" id="3.5.1.28" evidence="5"/>
<dbReference type="SUPFAM" id="SSF53187">
    <property type="entry name" value="Zn-dependent exopeptidases"/>
    <property type="match status" value="1"/>
</dbReference>
<dbReference type="Gene3D" id="2.30.30.40">
    <property type="entry name" value="SH3 Domains"/>
    <property type="match status" value="3"/>
</dbReference>
<dbReference type="Proteomes" id="UP001221597">
    <property type="component" value="Chromosome"/>
</dbReference>
<dbReference type="PANTHER" id="PTHR30404:SF7">
    <property type="entry name" value="CELL WALL AMIDASE LYTH-RELATED"/>
    <property type="match status" value="1"/>
</dbReference>
<sequence>MKQWLSFIFILTSLIWLMPNLVHANKAVIQVDHLNIRSGPSLSHSIIGKAHNDETYQIVDRKDDWVQIQWNDKKGWVAGYLVKMKKEQPVTSEADHLRVRSEPTSLGEVTVTAAILNVRSQSSTNSSVIAQVSKGKTFTYIAESKGWYQIKLDDTKTGWVAGWLVTSDAAENSTTSRTEVTKVTLQFNGTNIRSGPSSDTTVLARAHKGEQFNVLGKEDQWYKIQYKGKEAYVAGWIVKEETSSNAPPPVPSPSAPSGSGGLDSKTIVVDAGHGGFDPGSIGVSGSYEKTLTLQTAQQLKQTLEQNGAQVIMTRSNDSYVSLSARTIISNASQADLFISVHYNSYPQAASATGINTYYYHSNAKSLASNIQSGMVGTTKLRDRGIRHGDFHVLRNNNKPAVLLELGFLSNPNEEQTVSSTSYQKKVSQGIKNGLENYFN</sequence>
<accession>A0ABY8IVK9</accession>
<dbReference type="InterPro" id="IPR002508">
    <property type="entry name" value="MurNAc-LAA_cat"/>
</dbReference>
<evidence type="ECO:0000313" key="5">
    <source>
        <dbReference type="EMBL" id="WFT73354.1"/>
    </source>
</evidence>
<dbReference type="PROSITE" id="PS51781">
    <property type="entry name" value="SH3B"/>
    <property type="match status" value="3"/>
</dbReference>
<keyword evidence="2" id="KW-0961">Cell wall biogenesis/degradation</keyword>
<evidence type="ECO:0000256" key="1">
    <source>
        <dbReference type="ARBA" id="ARBA00022801"/>
    </source>
</evidence>